<comment type="caution">
    <text evidence="1">The sequence shown here is derived from an EMBL/GenBank/DDBJ whole genome shotgun (WGS) entry which is preliminary data.</text>
</comment>
<protein>
    <submittedName>
        <fullName evidence="1">Uncharacterized protein</fullName>
    </submittedName>
</protein>
<dbReference type="EMBL" id="BJYL01000021">
    <property type="protein sequence ID" value="GEN83348.1"/>
    <property type="molecule type" value="Genomic_DNA"/>
</dbReference>
<dbReference type="AlphaFoldDB" id="A0A511Z7C9"/>
<dbReference type="OrthoDB" id="6638171at2"/>
<keyword evidence="2" id="KW-1185">Reference proteome</keyword>
<gene>
    <name evidence="1" type="ORF">SLU01_16600</name>
</gene>
<name>A0A511Z7C9_9BACL</name>
<organism evidence="1 2">
    <name type="scientific">Sporosarcina luteola</name>
    <dbReference type="NCBI Taxonomy" id="582850"/>
    <lineage>
        <taxon>Bacteria</taxon>
        <taxon>Bacillati</taxon>
        <taxon>Bacillota</taxon>
        <taxon>Bacilli</taxon>
        <taxon>Bacillales</taxon>
        <taxon>Caryophanaceae</taxon>
        <taxon>Sporosarcina</taxon>
    </lineage>
</organism>
<proteinExistence type="predicted"/>
<evidence type="ECO:0000313" key="2">
    <source>
        <dbReference type="Proteomes" id="UP000321901"/>
    </source>
</evidence>
<sequence>MPCVHEFGLIDEIGNQNNFEGYTPRKYNCISVDDDLINSLYESLSIMKTFFHSLDRPEYGLAYCGITIIPPESLSLFFDIVTSSIFFKESSELAELASKIKQATDEKKYIIHYGV</sequence>
<dbReference type="Proteomes" id="UP000321901">
    <property type="component" value="Unassembled WGS sequence"/>
</dbReference>
<accession>A0A511Z7C9</accession>
<evidence type="ECO:0000313" key="1">
    <source>
        <dbReference type="EMBL" id="GEN83348.1"/>
    </source>
</evidence>
<dbReference type="RefSeq" id="WP_147057304.1">
    <property type="nucleotide sequence ID" value="NZ_BJYL01000021.1"/>
</dbReference>
<reference evidence="1 2" key="1">
    <citation type="submission" date="2019-07" db="EMBL/GenBank/DDBJ databases">
        <title>Whole genome shotgun sequence of Sporosarcina luteola NBRC 105378.</title>
        <authorList>
            <person name="Hosoyama A."/>
            <person name="Uohara A."/>
            <person name="Ohji S."/>
            <person name="Ichikawa N."/>
        </authorList>
    </citation>
    <scope>NUCLEOTIDE SEQUENCE [LARGE SCALE GENOMIC DNA]</scope>
    <source>
        <strain evidence="1 2">NBRC 105378</strain>
    </source>
</reference>